<dbReference type="SUPFAM" id="SSF55729">
    <property type="entry name" value="Acyl-CoA N-acyltransferases (Nat)"/>
    <property type="match status" value="1"/>
</dbReference>
<dbReference type="STRING" id="1125712.HMPREF1316_0485"/>
<dbReference type="OrthoDB" id="3190820at2"/>
<dbReference type="PROSITE" id="PS51186">
    <property type="entry name" value="GNAT"/>
    <property type="match status" value="1"/>
</dbReference>
<dbReference type="EMBL" id="AWEZ01000062">
    <property type="protein sequence ID" value="ERL06706.1"/>
    <property type="molecule type" value="Genomic_DNA"/>
</dbReference>
<reference evidence="2 3" key="1">
    <citation type="submission" date="2013-08" db="EMBL/GenBank/DDBJ databases">
        <authorList>
            <person name="Durkin A.S."/>
            <person name="Haft D.R."/>
            <person name="McCorrison J."/>
            <person name="Torralba M."/>
            <person name="Gillis M."/>
            <person name="Haft D.H."/>
            <person name="Methe B."/>
            <person name="Sutton G."/>
            <person name="Nelson K.E."/>
        </authorList>
    </citation>
    <scope>NUCLEOTIDE SEQUENCE [LARGE SCALE GENOMIC DNA]</scope>
    <source>
        <strain evidence="2 3">F0195</strain>
    </source>
</reference>
<dbReference type="AlphaFoldDB" id="U2V1Z7"/>
<evidence type="ECO:0000313" key="3">
    <source>
        <dbReference type="Proteomes" id="UP000016638"/>
    </source>
</evidence>
<dbReference type="InterPro" id="IPR053144">
    <property type="entry name" value="Acetyltransferase_Butenolide"/>
</dbReference>
<dbReference type="InterPro" id="IPR016181">
    <property type="entry name" value="Acyl_CoA_acyltransferase"/>
</dbReference>
<dbReference type="Gene3D" id="3.40.630.30">
    <property type="match status" value="1"/>
</dbReference>
<dbReference type="PATRIC" id="fig|1125712.3.peg.1911"/>
<proteinExistence type="predicted"/>
<keyword evidence="3" id="KW-1185">Reference proteome</keyword>
<dbReference type="GO" id="GO:0016747">
    <property type="term" value="F:acyltransferase activity, transferring groups other than amino-acyl groups"/>
    <property type="evidence" value="ECO:0007669"/>
    <property type="project" value="InterPro"/>
</dbReference>
<dbReference type="InterPro" id="IPR000182">
    <property type="entry name" value="GNAT_dom"/>
</dbReference>
<comment type="caution">
    <text evidence="2">The sequence shown here is derived from an EMBL/GenBank/DDBJ whole genome shotgun (WGS) entry which is preliminary data.</text>
</comment>
<keyword evidence="2" id="KW-0808">Transferase</keyword>
<dbReference type="eggNOG" id="COG0456">
    <property type="taxonomic scope" value="Bacteria"/>
</dbReference>
<dbReference type="CDD" id="cd04301">
    <property type="entry name" value="NAT_SF"/>
    <property type="match status" value="1"/>
</dbReference>
<dbReference type="Proteomes" id="UP000016638">
    <property type="component" value="Unassembled WGS sequence"/>
</dbReference>
<dbReference type="PANTHER" id="PTHR43233:SF1">
    <property type="entry name" value="FAMILY N-ACETYLTRANSFERASE, PUTATIVE (AFU_ORTHOLOGUE AFUA_6G03350)-RELATED"/>
    <property type="match status" value="1"/>
</dbReference>
<gene>
    <name evidence="2" type="ORF">HMPREF1316_0485</name>
</gene>
<protein>
    <submittedName>
        <fullName evidence="2">Acetyltransferase (GNAT) domain protein</fullName>
    </submittedName>
</protein>
<dbReference type="PANTHER" id="PTHR43233">
    <property type="entry name" value="FAMILY N-ACETYLTRANSFERASE, PUTATIVE (AFU_ORTHOLOGUE AFUA_6G03350)-RELATED"/>
    <property type="match status" value="1"/>
</dbReference>
<sequence>MDYQEFGPERALEAIEIYGRNGWQDYLSQRDLIGRALDASLYTLGAFDGGRLAGFVRCVGDGTFVVLVQDLIVDPSYWRQGIGGTLLAHASQRFSQVPHFLLLTDEADGRANAFYQAMGMVTNDHGWDVAAYFRPRGRLLGA</sequence>
<evidence type="ECO:0000313" key="2">
    <source>
        <dbReference type="EMBL" id="ERL06706.1"/>
    </source>
</evidence>
<feature type="domain" description="N-acetyltransferase" evidence="1">
    <location>
        <begin position="1"/>
        <end position="135"/>
    </location>
</feature>
<name>U2V1Z7_9ACTN</name>
<accession>U2V1Z7</accession>
<organism evidence="2 3">
    <name type="scientific">Olsenella profusa F0195</name>
    <dbReference type="NCBI Taxonomy" id="1125712"/>
    <lineage>
        <taxon>Bacteria</taxon>
        <taxon>Bacillati</taxon>
        <taxon>Actinomycetota</taxon>
        <taxon>Coriobacteriia</taxon>
        <taxon>Coriobacteriales</taxon>
        <taxon>Atopobiaceae</taxon>
        <taxon>Olsenella</taxon>
    </lineage>
</organism>
<dbReference type="RefSeq" id="WP_021726774.1">
    <property type="nucleotide sequence ID" value="NZ_AWEZ01000062.1"/>
</dbReference>
<dbReference type="Pfam" id="PF00583">
    <property type="entry name" value="Acetyltransf_1"/>
    <property type="match status" value="1"/>
</dbReference>
<evidence type="ECO:0000259" key="1">
    <source>
        <dbReference type="PROSITE" id="PS51186"/>
    </source>
</evidence>